<organism evidence="2 3">
    <name type="scientific">Eumeta variegata</name>
    <name type="common">Bagworm moth</name>
    <name type="synonym">Eumeta japonica</name>
    <dbReference type="NCBI Taxonomy" id="151549"/>
    <lineage>
        <taxon>Eukaryota</taxon>
        <taxon>Metazoa</taxon>
        <taxon>Ecdysozoa</taxon>
        <taxon>Arthropoda</taxon>
        <taxon>Hexapoda</taxon>
        <taxon>Insecta</taxon>
        <taxon>Pterygota</taxon>
        <taxon>Neoptera</taxon>
        <taxon>Endopterygota</taxon>
        <taxon>Lepidoptera</taxon>
        <taxon>Glossata</taxon>
        <taxon>Ditrysia</taxon>
        <taxon>Tineoidea</taxon>
        <taxon>Psychidae</taxon>
        <taxon>Oiketicinae</taxon>
        <taxon>Eumeta</taxon>
    </lineage>
</organism>
<dbReference type="AlphaFoldDB" id="A0A4C1TXN7"/>
<protein>
    <submittedName>
        <fullName evidence="2">Uncharacterized protein</fullName>
    </submittedName>
</protein>
<feature type="region of interest" description="Disordered" evidence="1">
    <location>
        <begin position="88"/>
        <end position="115"/>
    </location>
</feature>
<proteinExistence type="predicted"/>
<evidence type="ECO:0000313" key="2">
    <source>
        <dbReference type="EMBL" id="GBP18777.1"/>
    </source>
</evidence>
<feature type="compositionally biased region" description="Polar residues" evidence="1">
    <location>
        <begin position="88"/>
        <end position="97"/>
    </location>
</feature>
<reference evidence="2 3" key="1">
    <citation type="journal article" date="2019" name="Commun. Biol.">
        <title>The bagworm genome reveals a unique fibroin gene that provides high tensile strength.</title>
        <authorList>
            <person name="Kono N."/>
            <person name="Nakamura H."/>
            <person name="Ohtoshi R."/>
            <person name="Tomita M."/>
            <person name="Numata K."/>
            <person name="Arakawa K."/>
        </authorList>
    </citation>
    <scope>NUCLEOTIDE SEQUENCE [LARGE SCALE GENOMIC DNA]</scope>
</reference>
<evidence type="ECO:0000313" key="3">
    <source>
        <dbReference type="Proteomes" id="UP000299102"/>
    </source>
</evidence>
<dbReference type="EMBL" id="BGZK01000101">
    <property type="protein sequence ID" value="GBP18777.1"/>
    <property type="molecule type" value="Genomic_DNA"/>
</dbReference>
<feature type="compositionally biased region" description="Basic and acidic residues" evidence="1">
    <location>
        <begin position="98"/>
        <end position="115"/>
    </location>
</feature>
<keyword evidence="3" id="KW-1185">Reference proteome</keyword>
<accession>A0A4C1TXN7</accession>
<dbReference type="Proteomes" id="UP000299102">
    <property type="component" value="Unassembled WGS sequence"/>
</dbReference>
<evidence type="ECO:0000256" key="1">
    <source>
        <dbReference type="SAM" id="MobiDB-lite"/>
    </source>
</evidence>
<sequence>MWVKERINAGRLITVDEPLAVTAHPFTLSKALKRRHPEGSPASSPFHLSAAPALCGRRRAGGPFSIRYGSAASHFTFSPKTAIEITGTVSDTGNGTRTDVDHGTASEIRIDSENG</sequence>
<gene>
    <name evidence="2" type="ORF">EVAR_93205_1</name>
</gene>
<comment type="caution">
    <text evidence="2">The sequence shown here is derived from an EMBL/GenBank/DDBJ whole genome shotgun (WGS) entry which is preliminary data.</text>
</comment>
<name>A0A4C1TXN7_EUMVA</name>